<evidence type="ECO:0000259" key="1">
    <source>
        <dbReference type="Pfam" id="PF00753"/>
    </source>
</evidence>
<dbReference type="Proteomes" id="UP000001660">
    <property type="component" value="Chromosome"/>
</dbReference>
<dbReference type="Gene3D" id="3.60.15.10">
    <property type="entry name" value="Ribonuclease Z/Hydroxyacylglutathione hydrolase-like"/>
    <property type="match status" value="1"/>
</dbReference>
<dbReference type="PANTHER" id="PTHR30619">
    <property type="entry name" value="DNA INTERNALIZATION/COMPETENCE PROTEIN COMEC/REC2"/>
    <property type="match status" value="1"/>
</dbReference>
<gene>
    <name evidence="2" type="ORF">NIDE2498</name>
</gene>
<dbReference type="InterPro" id="IPR036866">
    <property type="entry name" value="RibonucZ/Hydroxyglut_hydro"/>
</dbReference>
<dbReference type="Pfam" id="PF00753">
    <property type="entry name" value="Lactamase_B"/>
    <property type="match status" value="1"/>
</dbReference>
<accession>D8PG21</accession>
<dbReference type="HOGENOM" id="CLU_543801_0_0_0"/>
<evidence type="ECO:0000313" key="3">
    <source>
        <dbReference type="Proteomes" id="UP000001660"/>
    </source>
</evidence>
<organism evidence="2 3">
    <name type="scientific">Nitrospira defluvii</name>
    <dbReference type="NCBI Taxonomy" id="330214"/>
    <lineage>
        <taxon>Bacteria</taxon>
        <taxon>Pseudomonadati</taxon>
        <taxon>Nitrospirota</taxon>
        <taxon>Nitrospiria</taxon>
        <taxon>Nitrospirales</taxon>
        <taxon>Nitrospiraceae</taxon>
        <taxon>Nitrospira</taxon>
    </lineage>
</organism>
<name>D8PG21_9BACT</name>
<dbReference type="OrthoDB" id="7177610at2"/>
<dbReference type="eggNOG" id="COG2333">
    <property type="taxonomic scope" value="Bacteria"/>
</dbReference>
<reference evidence="2 3" key="1">
    <citation type="journal article" date="2010" name="Proc. Natl. Acad. Sci. U.S.A.">
        <title>A Nitrospira metagenome illuminates the physiology and evolution of globally important nitrite-oxidizing bacteria.</title>
        <authorList>
            <person name="Lucker S."/>
            <person name="Wagner M."/>
            <person name="Maixner F."/>
            <person name="Pelletier E."/>
            <person name="Koch H."/>
            <person name="Vacherie B."/>
            <person name="Rattei T."/>
            <person name="Sinninghe Damste J."/>
            <person name="Spieck E."/>
            <person name="Le Paslier D."/>
            <person name="Daims H."/>
        </authorList>
    </citation>
    <scope>NUCLEOTIDE SEQUENCE [LARGE SCALE GENOMIC DNA]</scope>
</reference>
<dbReference type="PANTHER" id="PTHR30619:SF1">
    <property type="entry name" value="RECOMBINATION PROTEIN 2"/>
    <property type="match status" value="1"/>
</dbReference>
<dbReference type="InterPro" id="IPR052159">
    <property type="entry name" value="Competence_DNA_uptake"/>
</dbReference>
<proteinExistence type="predicted"/>
<dbReference type="KEGG" id="nde:NIDE2498"/>
<protein>
    <recommendedName>
        <fullName evidence="1">Metallo-beta-lactamase domain-containing protein</fullName>
    </recommendedName>
</protein>
<evidence type="ECO:0000313" key="2">
    <source>
        <dbReference type="EMBL" id="CBK42208.1"/>
    </source>
</evidence>
<dbReference type="STRING" id="330214.NIDE2498"/>
<dbReference type="InterPro" id="IPR001279">
    <property type="entry name" value="Metallo-B-lactamas"/>
</dbReference>
<keyword evidence="3" id="KW-1185">Reference proteome</keyword>
<dbReference type="AlphaFoldDB" id="D8PG21"/>
<dbReference type="SUPFAM" id="SSF56281">
    <property type="entry name" value="Metallo-hydrolase/oxidoreductase"/>
    <property type="match status" value="1"/>
</dbReference>
<sequence length="509" mass="56449">MPDTVVLNIDLADVWAERGRKKLIRTIAWGDEVTLLKVAATHLEVGITIFREKPDGSILPEAITGYIEPTKSSRIKIANLTRPLADNQVLKVNFVDVQQGDGSVIESPDGKIVLVDGGDNQMFARYLAGRFRGTTAENPQPIDCILVTHGDADHFAGLPEILKSETNNVKRKRFFMQPKRVYHNGIVKRPSKMNNKTVPDTKLLGPTKTVNGQLYLTGLEDNLLDVADADMNEPFREWKNTLTTYNSRSEVSFRRLQFGDNQAFEFFNRGDLRMETLGPLTTTVGGQPALKFLGEPPKGPRIGHDSLSETDEGFTGHSASHTINGHSIVFRLVYGGFSFLFSGDLNDEASRTLAREHNRGNLNLRSEVFKVPHHGSADFSGAFIQAVSPIVSVVSSGDESARKEYIHPRATLMGALGKWSRVPEPLIFVTELVAFFEEEGPSRLQDEKKAKKRGPFYGFSRTAYGLVKTRTDGKRLFVYTDSGNVQMKEAYAYDLDSSGVPQPAEVTRA</sequence>
<feature type="domain" description="Metallo-beta-lactamase" evidence="1">
    <location>
        <begin position="98"/>
        <end position="165"/>
    </location>
</feature>
<dbReference type="EMBL" id="FP929003">
    <property type="protein sequence ID" value="CBK42208.1"/>
    <property type="molecule type" value="Genomic_DNA"/>
</dbReference>